<keyword evidence="2" id="KW-1185">Reference proteome</keyword>
<reference evidence="1" key="2">
    <citation type="submission" date="2021-08" db="EMBL/GenBank/DDBJ databases">
        <authorList>
            <person name="Tani A."/>
            <person name="Ola A."/>
            <person name="Ogura Y."/>
            <person name="Katsura K."/>
            <person name="Hayashi T."/>
        </authorList>
    </citation>
    <scope>NUCLEOTIDE SEQUENCE</scope>
    <source>
        <strain evidence="1">DSM 17168</strain>
    </source>
</reference>
<accession>A0ABQ4S659</accession>
<reference evidence="1" key="1">
    <citation type="journal article" date="2021" name="Front. Microbiol.">
        <title>Comprehensive Comparative Genomics and Phenotyping of Methylobacterium Species.</title>
        <authorList>
            <person name="Alessa O."/>
            <person name="Ogura Y."/>
            <person name="Fujitani Y."/>
            <person name="Takami H."/>
            <person name="Hayashi T."/>
            <person name="Sahin N."/>
            <person name="Tani A."/>
        </authorList>
    </citation>
    <scope>NUCLEOTIDE SEQUENCE</scope>
    <source>
        <strain evidence="1">DSM 17168</strain>
    </source>
</reference>
<dbReference type="Proteomes" id="UP001055153">
    <property type="component" value="Unassembled WGS sequence"/>
</dbReference>
<comment type="caution">
    <text evidence="1">The sequence shown here is derived from an EMBL/GenBank/DDBJ whole genome shotgun (WGS) entry which is preliminary data.</text>
</comment>
<dbReference type="EMBL" id="BPQQ01000004">
    <property type="protein sequence ID" value="GJD98561.1"/>
    <property type="molecule type" value="Genomic_DNA"/>
</dbReference>
<name>A0ABQ4S659_9HYPH</name>
<evidence type="ECO:0000313" key="1">
    <source>
        <dbReference type="EMBL" id="GJD98561.1"/>
    </source>
</evidence>
<sequence length="64" mass="7050">MQKSLSARSVDVDLERSVAEALRIIAAVQAERGAAPVRTARLRLATIYGMNRLRRRLSREASAA</sequence>
<evidence type="ECO:0000313" key="2">
    <source>
        <dbReference type="Proteomes" id="UP001055153"/>
    </source>
</evidence>
<proteinExistence type="predicted"/>
<organism evidence="1 2">
    <name type="scientific">Methylobacterium isbiliense</name>
    <dbReference type="NCBI Taxonomy" id="315478"/>
    <lineage>
        <taxon>Bacteria</taxon>
        <taxon>Pseudomonadati</taxon>
        <taxon>Pseudomonadota</taxon>
        <taxon>Alphaproteobacteria</taxon>
        <taxon>Hyphomicrobiales</taxon>
        <taxon>Methylobacteriaceae</taxon>
        <taxon>Methylobacterium</taxon>
    </lineage>
</organism>
<protein>
    <submittedName>
        <fullName evidence="1">Uncharacterized protein</fullName>
    </submittedName>
</protein>
<gene>
    <name evidence="1" type="ORF">GMJLKIPL_0472</name>
</gene>
<dbReference type="RefSeq" id="WP_238233509.1">
    <property type="nucleotide sequence ID" value="NZ_BPQQ01000004.1"/>
</dbReference>